<feature type="compositionally biased region" description="Low complexity" evidence="1">
    <location>
        <begin position="105"/>
        <end position="130"/>
    </location>
</feature>
<evidence type="ECO:0000256" key="1">
    <source>
        <dbReference type="SAM" id="MobiDB-lite"/>
    </source>
</evidence>
<dbReference type="RefSeq" id="WP_285970317.1">
    <property type="nucleotide sequence ID" value="NZ_CP127294.1"/>
</dbReference>
<sequence length="154" mass="16567">MRNVCRARLRSTRDIPVADGWDLTAATLATPEHLLDDHALRDWVWQAVGQLSPPVRTVMIPALLARRHVVRADRTGARYPRRHRAQPAEPGPRPLGYAGEHRVNSPRSAAARVSSASTAGTSAAATPTAPELIDDRPVLNTIGCRPSSSSAATT</sequence>
<evidence type="ECO:0000313" key="3">
    <source>
        <dbReference type="Proteomes" id="UP001236014"/>
    </source>
</evidence>
<organism evidence="2 3">
    <name type="scientific">Amycolatopsis carbonis</name>
    <dbReference type="NCBI Taxonomy" id="715471"/>
    <lineage>
        <taxon>Bacteria</taxon>
        <taxon>Bacillati</taxon>
        <taxon>Actinomycetota</taxon>
        <taxon>Actinomycetes</taxon>
        <taxon>Pseudonocardiales</taxon>
        <taxon>Pseudonocardiaceae</taxon>
        <taxon>Amycolatopsis</taxon>
    </lineage>
</organism>
<protein>
    <submittedName>
        <fullName evidence="2">Uncharacterized protein</fullName>
    </submittedName>
</protein>
<accession>A0A9Y2IGR9</accession>
<evidence type="ECO:0000313" key="2">
    <source>
        <dbReference type="EMBL" id="WIX79634.1"/>
    </source>
</evidence>
<dbReference type="EMBL" id="CP127294">
    <property type="protein sequence ID" value="WIX79634.1"/>
    <property type="molecule type" value="Genomic_DNA"/>
</dbReference>
<dbReference type="KEGG" id="acab:QRX50_02170"/>
<proteinExistence type="predicted"/>
<dbReference type="Proteomes" id="UP001236014">
    <property type="component" value="Chromosome"/>
</dbReference>
<reference evidence="2 3" key="1">
    <citation type="submission" date="2023-06" db="EMBL/GenBank/DDBJ databases">
        <authorList>
            <person name="Oyuntsetseg B."/>
            <person name="Kim S.B."/>
        </authorList>
    </citation>
    <scope>NUCLEOTIDE SEQUENCE [LARGE SCALE GENOMIC DNA]</scope>
    <source>
        <strain evidence="2 3">2-15</strain>
    </source>
</reference>
<gene>
    <name evidence="2" type="ORF">QRX50_02170</name>
</gene>
<feature type="region of interest" description="Disordered" evidence="1">
    <location>
        <begin position="74"/>
        <end position="154"/>
    </location>
</feature>
<dbReference type="AlphaFoldDB" id="A0A9Y2IGR9"/>
<keyword evidence="3" id="KW-1185">Reference proteome</keyword>
<name>A0A9Y2IGR9_9PSEU</name>